<sequence>MMPTYRLSQTLLSSRIRKLKHVSKFIQTIYSSILRHIRCILLTCAKSLEQHVDHAHPLNFIDLCKKPGTVCRPCASPIRTFKYCHIDKGHPMLLQRRENGKDGEWLLKKAERNWRTQFFFRACKIMDQHVRPWRIAISRSKLFITQ</sequence>
<dbReference type="Proteomes" id="UP001163321">
    <property type="component" value="Chromosome 9"/>
</dbReference>
<gene>
    <name evidence="1" type="ORF">PsorP6_013941</name>
</gene>
<comment type="caution">
    <text evidence="1">The sequence shown here is derived from an EMBL/GenBank/DDBJ whole genome shotgun (WGS) entry which is preliminary data.</text>
</comment>
<accession>A0ACC0VHQ2</accession>
<name>A0ACC0VHQ2_9STRA</name>
<keyword evidence="2" id="KW-1185">Reference proteome</keyword>
<proteinExistence type="predicted"/>
<organism evidence="1 2">
    <name type="scientific">Peronosclerospora sorghi</name>
    <dbReference type="NCBI Taxonomy" id="230839"/>
    <lineage>
        <taxon>Eukaryota</taxon>
        <taxon>Sar</taxon>
        <taxon>Stramenopiles</taxon>
        <taxon>Oomycota</taxon>
        <taxon>Peronosporomycetes</taxon>
        <taxon>Peronosporales</taxon>
        <taxon>Peronosporaceae</taxon>
        <taxon>Peronosclerospora</taxon>
    </lineage>
</organism>
<evidence type="ECO:0000313" key="1">
    <source>
        <dbReference type="EMBL" id="KAI9905999.1"/>
    </source>
</evidence>
<reference evidence="1 2" key="1">
    <citation type="journal article" date="2022" name="bioRxiv">
        <title>The genome of the oomycete Peronosclerospora sorghi, a cosmopolitan pathogen of maize and sorghum, is inflated with dispersed pseudogenes.</title>
        <authorList>
            <person name="Fletcher K."/>
            <person name="Martin F."/>
            <person name="Isakeit T."/>
            <person name="Cavanaugh K."/>
            <person name="Magill C."/>
            <person name="Michelmore R."/>
        </authorList>
    </citation>
    <scope>NUCLEOTIDE SEQUENCE [LARGE SCALE GENOMIC DNA]</scope>
    <source>
        <strain evidence="1">P6</strain>
    </source>
</reference>
<evidence type="ECO:0000313" key="2">
    <source>
        <dbReference type="Proteomes" id="UP001163321"/>
    </source>
</evidence>
<protein>
    <submittedName>
        <fullName evidence="1">Uncharacterized protein</fullName>
    </submittedName>
</protein>
<dbReference type="EMBL" id="CM047588">
    <property type="protein sequence ID" value="KAI9905999.1"/>
    <property type="molecule type" value="Genomic_DNA"/>
</dbReference>